<sequence length="484" mass="55894">MKKNNFIEKTAVFFLLLFSVFVIMSSFMDAIVRPDHVTMTAYFCGILVVGGFFTIIWVLCIRLPEAFLNKIFRVLAVFIFVLYIIEIFSLQLQPNVDLSHIIEQSLDMLEKGTHEFTNEDYFSFYTNNIPIAIIIYWVFYIGKIIMGEAFQYSIVGGLFNVIMIWIGFLCFFRLADKLTHNYKTAFFYKIIMLCNPLFFVYASYYYTDTVSIPLSIAAVLCLVTAYQSEKAKKYLLLFLAGILFAIAGKVRVVALIILIAIAVALIYKRLWKQIFRLAVLFSTAFLVVELMYGAAYNYHVKFDTSERAVPVTHFLMMGSHDSGTYDGNDVKYTKSFQNYKERQQKTWEAYCKNLKENGLSGNILLLLKKEAIWGIGTRGYYQYVKNVKEDTFLYQVIAGPYMSVTKGILQAYNLTIIVLIFLGLLYSRQKMTLMQLILVIYWGGTILFTALWEAHPRHIMTYIPFLTLLGLPFTESLFHKNPDS</sequence>
<dbReference type="PANTHER" id="PTHR33908">
    <property type="entry name" value="MANNOSYLTRANSFERASE YKCB-RELATED"/>
    <property type="match status" value="1"/>
</dbReference>
<gene>
    <name evidence="9" type="ORF">ABID24_001854</name>
</gene>
<keyword evidence="10" id="KW-1185">Reference proteome</keyword>
<keyword evidence="4" id="KW-0808">Transferase</keyword>
<feature type="transmembrane region" description="Helical" evidence="8">
    <location>
        <begin position="154"/>
        <end position="174"/>
    </location>
</feature>
<feature type="transmembrane region" description="Helical" evidence="8">
    <location>
        <begin position="39"/>
        <end position="59"/>
    </location>
</feature>
<accession>A0ABV2M555</accession>
<feature type="transmembrane region" description="Helical" evidence="8">
    <location>
        <begin position="186"/>
        <end position="204"/>
    </location>
</feature>
<dbReference type="Proteomes" id="UP001549106">
    <property type="component" value="Unassembled WGS sequence"/>
</dbReference>
<dbReference type="InterPro" id="IPR050297">
    <property type="entry name" value="LipidA_mod_glycosyltrf_83"/>
</dbReference>
<evidence type="ECO:0000256" key="8">
    <source>
        <dbReference type="SAM" id="Phobius"/>
    </source>
</evidence>
<keyword evidence="6 8" id="KW-1133">Transmembrane helix</keyword>
<evidence type="ECO:0000256" key="4">
    <source>
        <dbReference type="ARBA" id="ARBA00022679"/>
    </source>
</evidence>
<comment type="subcellular location">
    <subcellularLocation>
        <location evidence="1">Cell membrane</location>
        <topology evidence="1">Multi-pass membrane protein</topology>
    </subcellularLocation>
</comment>
<keyword evidence="5 8" id="KW-0812">Transmembrane</keyword>
<evidence type="ECO:0000256" key="5">
    <source>
        <dbReference type="ARBA" id="ARBA00022692"/>
    </source>
</evidence>
<feature type="transmembrane region" description="Helical" evidence="8">
    <location>
        <begin position="274"/>
        <end position="295"/>
    </location>
</feature>
<evidence type="ECO:0000256" key="1">
    <source>
        <dbReference type="ARBA" id="ARBA00004651"/>
    </source>
</evidence>
<comment type="caution">
    <text evidence="9">The sequence shown here is derived from an EMBL/GenBank/DDBJ whole genome shotgun (WGS) entry which is preliminary data.</text>
</comment>
<feature type="transmembrane region" description="Helical" evidence="8">
    <location>
        <begin position="408"/>
        <end position="426"/>
    </location>
</feature>
<dbReference type="EMBL" id="JBEPMJ010000012">
    <property type="protein sequence ID" value="MET3750602.1"/>
    <property type="molecule type" value="Genomic_DNA"/>
</dbReference>
<feature type="transmembrane region" description="Helical" evidence="8">
    <location>
        <begin position="433"/>
        <end position="452"/>
    </location>
</feature>
<feature type="transmembrane region" description="Helical" evidence="8">
    <location>
        <begin position="71"/>
        <end position="90"/>
    </location>
</feature>
<keyword evidence="3" id="KW-0328">Glycosyltransferase</keyword>
<feature type="transmembrane region" description="Helical" evidence="8">
    <location>
        <begin position="12"/>
        <end position="33"/>
    </location>
</feature>
<evidence type="ECO:0000256" key="7">
    <source>
        <dbReference type="ARBA" id="ARBA00023136"/>
    </source>
</evidence>
<feature type="transmembrane region" description="Helical" evidence="8">
    <location>
        <begin position="122"/>
        <end position="142"/>
    </location>
</feature>
<evidence type="ECO:0000256" key="6">
    <source>
        <dbReference type="ARBA" id="ARBA00022989"/>
    </source>
</evidence>
<evidence type="ECO:0000313" key="9">
    <source>
        <dbReference type="EMBL" id="MET3750602.1"/>
    </source>
</evidence>
<evidence type="ECO:0000256" key="2">
    <source>
        <dbReference type="ARBA" id="ARBA00022475"/>
    </source>
</evidence>
<evidence type="ECO:0000256" key="3">
    <source>
        <dbReference type="ARBA" id="ARBA00022676"/>
    </source>
</evidence>
<dbReference type="RefSeq" id="WP_257464651.1">
    <property type="nucleotide sequence ID" value="NZ_JANJZT010000012.1"/>
</dbReference>
<keyword evidence="2" id="KW-1003">Cell membrane</keyword>
<evidence type="ECO:0008006" key="11">
    <source>
        <dbReference type="Google" id="ProtNLM"/>
    </source>
</evidence>
<evidence type="ECO:0000313" key="10">
    <source>
        <dbReference type="Proteomes" id="UP001549106"/>
    </source>
</evidence>
<feature type="transmembrane region" description="Helical" evidence="8">
    <location>
        <begin position="234"/>
        <end position="267"/>
    </location>
</feature>
<name>A0ABV2M555_9FIRM</name>
<reference evidence="9 10" key="1">
    <citation type="submission" date="2024-06" db="EMBL/GenBank/DDBJ databases">
        <title>Genomic Encyclopedia of Type Strains, Phase IV (KMG-IV): sequencing the most valuable type-strain genomes for metagenomic binning, comparative biology and taxonomic classification.</title>
        <authorList>
            <person name="Goeker M."/>
        </authorList>
    </citation>
    <scope>NUCLEOTIDE SEQUENCE [LARGE SCALE GENOMIC DNA]</scope>
    <source>
        <strain evidence="9 10">DSM 29492</strain>
    </source>
</reference>
<feature type="transmembrane region" description="Helical" evidence="8">
    <location>
        <begin position="211"/>
        <end position="228"/>
    </location>
</feature>
<organism evidence="9 10">
    <name type="scientific">Blautia caecimuris</name>
    <dbReference type="NCBI Taxonomy" id="1796615"/>
    <lineage>
        <taxon>Bacteria</taxon>
        <taxon>Bacillati</taxon>
        <taxon>Bacillota</taxon>
        <taxon>Clostridia</taxon>
        <taxon>Lachnospirales</taxon>
        <taxon>Lachnospiraceae</taxon>
        <taxon>Blautia</taxon>
    </lineage>
</organism>
<dbReference type="PANTHER" id="PTHR33908:SF11">
    <property type="entry name" value="MEMBRANE PROTEIN"/>
    <property type="match status" value="1"/>
</dbReference>
<proteinExistence type="predicted"/>
<protein>
    <recommendedName>
        <fullName evidence="11">Glycosyltransferase RgtA/B/C/D-like domain-containing protein</fullName>
    </recommendedName>
</protein>
<keyword evidence="7 8" id="KW-0472">Membrane</keyword>